<name>A0A2J6QAK4_9HELO</name>
<dbReference type="InterPro" id="IPR011990">
    <property type="entry name" value="TPR-like_helical_dom_sf"/>
</dbReference>
<organism evidence="1 2">
    <name type="scientific">Hyaloscypha hepaticicola</name>
    <dbReference type="NCBI Taxonomy" id="2082293"/>
    <lineage>
        <taxon>Eukaryota</taxon>
        <taxon>Fungi</taxon>
        <taxon>Dikarya</taxon>
        <taxon>Ascomycota</taxon>
        <taxon>Pezizomycotina</taxon>
        <taxon>Leotiomycetes</taxon>
        <taxon>Helotiales</taxon>
        <taxon>Hyaloscyphaceae</taxon>
        <taxon>Hyaloscypha</taxon>
    </lineage>
</organism>
<dbReference type="AlphaFoldDB" id="A0A2J6QAK4"/>
<proteinExistence type="predicted"/>
<evidence type="ECO:0000313" key="1">
    <source>
        <dbReference type="EMBL" id="PMD23278.1"/>
    </source>
</evidence>
<sequence>MSDDARKQPKFPWDYDVPNNAFWNNLEYVVGRNFLQCYTEDEIRQIPFDETLPAKEKLKYLGGVLEDTFTDKEKKAAPTPLHDANYKAWEHLKLAMSTVEKFLGSAAEEENIAREMYENGPYGKKSMSAAHHLGELFEEHGKYAEGEQMQREVLPWMRGHELLGKDSPHALSSLRCLAKSIWKQERYEEADGLIEEYRGILEKMDEGRFAKYRDTETGLFEGMVKELNNWKGKHGM</sequence>
<keyword evidence="2" id="KW-1185">Reference proteome</keyword>
<dbReference type="OrthoDB" id="4473276at2759"/>
<evidence type="ECO:0000313" key="2">
    <source>
        <dbReference type="Proteomes" id="UP000235672"/>
    </source>
</evidence>
<dbReference type="Gene3D" id="1.25.40.10">
    <property type="entry name" value="Tetratricopeptide repeat domain"/>
    <property type="match status" value="1"/>
</dbReference>
<protein>
    <submittedName>
        <fullName evidence="1">Uncharacterized protein</fullName>
    </submittedName>
</protein>
<dbReference type="Proteomes" id="UP000235672">
    <property type="component" value="Unassembled WGS sequence"/>
</dbReference>
<reference evidence="1 2" key="1">
    <citation type="submission" date="2016-05" db="EMBL/GenBank/DDBJ databases">
        <title>A degradative enzymes factory behind the ericoid mycorrhizal symbiosis.</title>
        <authorList>
            <consortium name="DOE Joint Genome Institute"/>
            <person name="Martino E."/>
            <person name="Morin E."/>
            <person name="Grelet G."/>
            <person name="Kuo A."/>
            <person name="Kohler A."/>
            <person name="Daghino S."/>
            <person name="Barry K."/>
            <person name="Choi C."/>
            <person name="Cichocki N."/>
            <person name="Clum A."/>
            <person name="Copeland A."/>
            <person name="Hainaut M."/>
            <person name="Haridas S."/>
            <person name="Labutti K."/>
            <person name="Lindquist E."/>
            <person name="Lipzen A."/>
            <person name="Khouja H.-R."/>
            <person name="Murat C."/>
            <person name="Ohm R."/>
            <person name="Olson A."/>
            <person name="Spatafora J."/>
            <person name="Veneault-Fourrey C."/>
            <person name="Henrissat B."/>
            <person name="Grigoriev I."/>
            <person name="Martin F."/>
            <person name="Perotto S."/>
        </authorList>
    </citation>
    <scope>NUCLEOTIDE SEQUENCE [LARGE SCALE GENOMIC DNA]</scope>
    <source>
        <strain evidence="1 2">UAMH 7357</strain>
    </source>
</reference>
<gene>
    <name evidence="1" type="ORF">NA56DRAFT_644182</name>
</gene>
<dbReference type="EMBL" id="KZ613475">
    <property type="protein sequence ID" value="PMD23278.1"/>
    <property type="molecule type" value="Genomic_DNA"/>
</dbReference>
<accession>A0A2J6QAK4</accession>